<dbReference type="InterPro" id="IPR009057">
    <property type="entry name" value="Homeodomain-like_sf"/>
</dbReference>
<dbReference type="PROSITE" id="PS50977">
    <property type="entry name" value="HTH_TETR_2"/>
    <property type="match status" value="1"/>
</dbReference>
<evidence type="ECO:0000256" key="4">
    <source>
        <dbReference type="PROSITE-ProRule" id="PRU00335"/>
    </source>
</evidence>
<dbReference type="Gene3D" id="1.10.357.10">
    <property type="entry name" value="Tetracycline Repressor, domain 2"/>
    <property type="match status" value="1"/>
</dbReference>
<evidence type="ECO:0000256" key="1">
    <source>
        <dbReference type="ARBA" id="ARBA00023015"/>
    </source>
</evidence>
<comment type="caution">
    <text evidence="6">The sequence shown here is derived from an EMBL/GenBank/DDBJ whole genome shotgun (WGS) entry which is preliminary data.</text>
</comment>
<dbReference type="InterPro" id="IPR001647">
    <property type="entry name" value="HTH_TetR"/>
</dbReference>
<dbReference type="InterPro" id="IPR025996">
    <property type="entry name" value="MT1864/Rv1816-like_C"/>
</dbReference>
<dbReference type="GO" id="GO:0000976">
    <property type="term" value="F:transcription cis-regulatory region binding"/>
    <property type="evidence" value="ECO:0007669"/>
    <property type="project" value="TreeGrafter"/>
</dbReference>
<dbReference type="InterPro" id="IPR036271">
    <property type="entry name" value="Tet_transcr_reg_TetR-rel_C_sf"/>
</dbReference>
<evidence type="ECO:0000256" key="3">
    <source>
        <dbReference type="ARBA" id="ARBA00023163"/>
    </source>
</evidence>
<reference evidence="6" key="1">
    <citation type="submission" date="2022-01" db="EMBL/GenBank/DDBJ databases">
        <authorList>
            <person name="Karlyshev A.V."/>
            <person name="Jaspars M."/>
        </authorList>
    </citation>
    <scope>NUCLEOTIDE SEQUENCE</scope>
    <source>
        <strain evidence="6">AGSA3-2</strain>
    </source>
</reference>
<dbReference type="PANTHER" id="PTHR30055">
    <property type="entry name" value="HTH-TYPE TRANSCRIPTIONAL REGULATOR RUTR"/>
    <property type="match status" value="1"/>
</dbReference>
<dbReference type="EMBL" id="JAJVKT010000005">
    <property type="protein sequence ID" value="MCE7508107.1"/>
    <property type="molecule type" value="Genomic_DNA"/>
</dbReference>
<dbReference type="PANTHER" id="PTHR30055:SF234">
    <property type="entry name" value="HTH-TYPE TRANSCRIPTIONAL REGULATOR BETI"/>
    <property type="match status" value="1"/>
</dbReference>
<dbReference type="RefSeq" id="WP_022994791.1">
    <property type="nucleotide sequence ID" value="NZ_CBDDTQ010000003.1"/>
</dbReference>
<dbReference type="InterPro" id="IPR050109">
    <property type="entry name" value="HTH-type_TetR-like_transc_reg"/>
</dbReference>
<dbReference type="SUPFAM" id="SSF46689">
    <property type="entry name" value="Homeodomain-like"/>
    <property type="match status" value="1"/>
</dbReference>
<dbReference type="GO" id="GO:0003700">
    <property type="term" value="F:DNA-binding transcription factor activity"/>
    <property type="evidence" value="ECO:0007669"/>
    <property type="project" value="TreeGrafter"/>
</dbReference>
<evidence type="ECO:0000313" key="6">
    <source>
        <dbReference type="EMBL" id="MCE7508107.1"/>
    </source>
</evidence>
<accession>A0A9Q3W5B9</accession>
<sequence length="215" mass="24185">MPKKPKTNQEVAVFRKRVCDVATRLFIEHGPENVTMRQIAAELGVSAMTPYRYFRDKDEILAAVRAAAYNKFASSLSRAVNRAPDVRAKARAVGDAYVRFAKRYPAAYQMMFDFSMQDEERYPELVKANARAHETMIGYVQLMIDAGLLQGDADLIGYMFWATMHGIVVLEMAGRLDREIDADTLREKCMRTLYAGMLASPPSLEPGPPAHEDQA</sequence>
<evidence type="ECO:0000259" key="5">
    <source>
        <dbReference type="PROSITE" id="PS50977"/>
    </source>
</evidence>
<dbReference type="SUPFAM" id="SSF48498">
    <property type="entry name" value="Tetracyclin repressor-like, C-terminal domain"/>
    <property type="match status" value="1"/>
</dbReference>
<feature type="domain" description="HTH tetR-type" evidence="5">
    <location>
        <begin position="12"/>
        <end position="72"/>
    </location>
</feature>
<proteinExistence type="predicted"/>
<dbReference type="AlphaFoldDB" id="A0A9Q3W5B9"/>
<feature type="DNA-binding region" description="H-T-H motif" evidence="4">
    <location>
        <begin position="35"/>
        <end position="54"/>
    </location>
</feature>
<evidence type="ECO:0000313" key="7">
    <source>
        <dbReference type="Proteomes" id="UP001107961"/>
    </source>
</evidence>
<dbReference type="GeneID" id="94688644"/>
<evidence type="ECO:0000256" key="2">
    <source>
        <dbReference type="ARBA" id="ARBA00023125"/>
    </source>
</evidence>
<dbReference type="Pfam" id="PF13305">
    <property type="entry name" value="TetR_C_33"/>
    <property type="match status" value="1"/>
</dbReference>
<dbReference type="PRINTS" id="PR00455">
    <property type="entry name" value="HTHTETR"/>
</dbReference>
<organism evidence="6 7">
    <name type="scientific">Alloalcanivorax xenomutans</name>
    <dbReference type="NCBI Taxonomy" id="1094342"/>
    <lineage>
        <taxon>Bacteria</taxon>
        <taxon>Pseudomonadati</taxon>
        <taxon>Pseudomonadota</taxon>
        <taxon>Gammaproteobacteria</taxon>
        <taxon>Oceanospirillales</taxon>
        <taxon>Alcanivoracaceae</taxon>
        <taxon>Alloalcanivorax</taxon>
    </lineage>
</organism>
<dbReference type="Pfam" id="PF00440">
    <property type="entry name" value="TetR_N"/>
    <property type="match status" value="1"/>
</dbReference>
<keyword evidence="2 4" id="KW-0238">DNA-binding</keyword>
<keyword evidence="7" id="KW-1185">Reference proteome</keyword>
<gene>
    <name evidence="6" type="ORF">LZG35_05620</name>
</gene>
<dbReference type="Proteomes" id="UP001107961">
    <property type="component" value="Unassembled WGS sequence"/>
</dbReference>
<keyword evidence="3" id="KW-0804">Transcription</keyword>
<dbReference type="KEGG" id="axe:P40_20215"/>
<keyword evidence="1" id="KW-0805">Transcription regulation</keyword>
<protein>
    <submittedName>
        <fullName evidence="6">TetR/AcrR family transcriptional regulator</fullName>
    </submittedName>
</protein>
<name>A0A9Q3W5B9_9GAMM</name>